<dbReference type="Pfam" id="PF07505">
    <property type="entry name" value="DUF5131"/>
    <property type="match status" value="2"/>
</dbReference>
<organism evidence="1">
    <name type="scientific">marine sediment metagenome</name>
    <dbReference type="NCBI Taxonomy" id="412755"/>
    <lineage>
        <taxon>unclassified sequences</taxon>
        <taxon>metagenomes</taxon>
        <taxon>ecological metagenomes</taxon>
    </lineage>
</organism>
<reference evidence="1" key="1">
    <citation type="journal article" date="2015" name="Nature">
        <title>Complex archaea that bridge the gap between prokaryotes and eukaryotes.</title>
        <authorList>
            <person name="Spang A."/>
            <person name="Saw J.H."/>
            <person name="Jorgensen S.L."/>
            <person name="Zaremba-Niedzwiedzka K."/>
            <person name="Martijn J."/>
            <person name="Lind A.E."/>
            <person name="van Eijk R."/>
            <person name="Schleper C."/>
            <person name="Guy L."/>
            <person name="Ettema T.J."/>
        </authorList>
    </citation>
    <scope>NUCLEOTIDE SEQUENCE</scope>
</reference>
<protein>
    <submittedName>
        <fullName evidence="1">Uncharacterized protein</fullName>
    </submittedName>
</protein>
<proteinExistence type="predicted"/>
<accession>A0A0F9K2B5</accession>
<comment type="caution">
    <text evidence="1">The sequence shown here is derived from an EMBL/GenBank/DDBJ whole genome shotgun (WGS) entry which is preliminary data.</text>
</comment>
<evidence type="ECO:0000313" key="1">
    <source>
        <dbReference type="EMBL" id="KKM68796.1"/>
    </source>
</evidence>
<gene>
    <name evidence="1" type="ORF">LCGC14_1457200</name>
</gene>
<dbReference type="EMBL" id="LAZR01010104">
    <property type="protein sequence ID" value="KKM68796.1"/>
    <property type="molecule type" value="Genomic_DNA"/>
</dbReference>
<name>A0A0F9K2B5_9ZZZZ</name>
<sequence>MNKLIRLSKTGIEYADYAWNFASGCGNNINGKCKAGGFKCWAYSISQRFEGHYPNGFEPTIYPDALCSPLYLKKPSRILCAFMGDLFWDCPEFNPEGKIRAILPSQIASIMMSLKGWLFTTIRQCPQHTFIFLTKQPQNLAKFSPFPDNCWVGVTATDHHSFAVALNYLWDLKATTKYISFEPLLGQIPSTPRLFLASNANISWLIIGAQTKPTVFPKIEWVREIVEAADKA</sequence>
<dbReference type="InterPro" id="IPR011101">
    <property type="entry name" value="DUF5131"/>
</dbReference>
<feature type="non-terminal residue" evidence="1">
    <location>
        <position position="232"/>
    </location>
</feature>
<dbReference type="AlphaFoldDB" id="A0A0F9K2B5"/>